<dbReference type="Pfam" id="PF00440">
    <property type="entry name" value="TetR_N"/>
    <property type="match status" value="1"/>
</dbReference>
<dbReference type="EMBL" id="CP014691">
    <property type="protein sequence ID" value="AQS87926.1"/>
    <property type="molecule type" value="Genomic_DNA"/>
</dbReference>
<evidence type="ECO:0000313" key="5">
    <source>
        <dbReference type="Proteomes" id="UP000188604"/>
    </source>
</evidence>
<name>A0A1U9KQ62_9PROT</name>
<dbReference type="InterPro" id="IPR009057">
    <property type="entry name" value="Homeodomain-like_sf"/>
</dbReference>
<dbReference type="PROSITE" id="PS50977">
    <property type="entry name" value="HTH_TETR_2"/>
    <property type="match status" value="1"/>
</dbReference>
<dbReference type="Gene3D" id="1.10.357.10">
    <property type="entry name" value="Tetracycline Repressor, domain 2"/>
    <property type="match status" value="1"/>
</dbReference>
<keyword evidence="5" id="KW-1185">Reference proteome</keyword>
<dbReference type="OrthoDB" id="7185252at2"/>
<dbReference type="PANTHER" id="PTHR30055:SF234">
    <property type="entry name" value="HTH-TYPE TRANSCRIPTIONAL REGULATOR BETI"/>
    <property type="match status" value="1"/>
</dbReference>
<protein>
    <submittedName>
        <fullName evidence="4">Uncharacterized protein</fullName>
    </submittedName>
</protein>
<proteinExistence type="predicted"/>
<gene>
    <name evidence="4" type="ORF">A0U93_08200</name>
</gene>
<dbReference type="PANTHER" id="PTHR30055">
    <property type="entry name" value="HTH-TYPE TRANSCRIPTIONAL REGULATOR RUTR"/>
    <property type="match status" value="1"/>
</dbReference>
<dbReference type="KEGG" id="nch:A0U93_08200"/>
<sequence length="214" mass="22231">MTNIKSISAHGRVATRDRILDAAEQLLRSGETADFSMRDLAGAAGVSFATPFNYFGSKAAIMQALSARRIGEMERRCAAMTMPGDAVGDAAACVLSAVGVAVAVLLEEPVVNRHVIGSLGGPQVEVGHVAERSRALWAAALGDFDGVRPALMAVARAHLPDYLALGFRGCISFWVAGEIGDADLPGRARAMAAAVLLGFVRDEGRAGLLTAIGL</sequence>
<reference evidence="4 5" key="1">
    <citation type="submission" date="2016-03" db="EMBL/GenBank/DDBJ databases">
        <title>Acetic acid bacteria sequencing.</title>
        <authorList>
            <person name="Brandt J."/>
            <person name="Jakob F."/>
            <person name="Vogel R.F."/>
        </authorList>
    </citation>
    <scope>NUCLEOTIDE SEQUENCE [LARGE SCALE GENOMIC DNA]</scope>
    <source>
        <strain evidence="4 5">NBRC 101099</strain>
    </source>
</reference>
<keyword evidence="2" id="KW-0238">DNA-binding</keyword>
<dbReference type="Proteomes" id="UP000188604">
    <property type="component" value="Chromosome"/>
</dbReference>
<keyword evidence="1" id="KW-0805">Transcription regulation</keyword>
<dbReference type="GO" id="GO:0000976">
    <property type="term" value="F:transcription cis-regulatory region binding"/>
    <property type="evidence" value="ECO:0007669"/>
    <property type="project" value="TreeGrafter"/>
</dbReference>
<dbReference type="SUPFAM" id="SSF46689">
    <property type="entry name" value="Homeodomain-like"/>
    <property type="match status" value="1"/>
</dbReference>
<evidence type="ECO:0000256" key="3">
    <source>
        <dbReference type="ARBA" id="ARBA00023163"/>
    </source>
</evidence>
<accession>A0A1U9KQ62</accession>
<dbReference type="RefSeq" id="WP_077806934.1">
    <property type="nucleotide sequence ID" value="NZ_BJXS01000007.1"/>
</dbReference>
<dbReference type="AlphaFoldDB" id="A0A1U9KQ62"/>
<dbReference type="InterPro" id="IPR050109">
    <property type="entry name" value="HTH-type_TetR-like_transc_reg"/>
</dbReference>
<evidence type="ECO:0000256" key="2">
    <source>
        <dbReference type="ARBA" id="ARBA00023125"/>
    </source>
</evidence>
<dbReference type="InterPro" id="IPR001647">
    <property type="entry name" value="HTH_TetR"/>
</dbReference>
<evidence type="ECO:0000256" key="1">
    <source>
        <dbReference type="ARBA" id="ARBA00023015"/>
    </source>
</evidence>
<dbReference type="GO" id="GO:0003700">
    <property type="term" value="F:DNA-binding transcription factor activity"/>
    <property type="evidence" value="ECO:0007669"/>
    <property type="project" value="TreeGrafter"/>
</dbReference>
<keyword evidence="3" id="KW-0804">Transcription</keyword>
<evidence type="ECO:0000313" key="4">
    <source>
        <dbReference type="EMBL" id="AQS87926.1"/>
    </source>
</evidence>
<organism evidence="4 5">
    <name type="scientific">Neoasaia chiangmaiensis</name>
    <dbReference type="NCBI Taxonomy" id="320497"/>
    <lineage>
        <taxon>Bacteria</taxon>
        <taxon>Pseudomonadati</taxon>
        <taxon>Pseudomonadota</taxon>
        <taxon>Alphaproteobacteria</taxon>
        <taxon>Acetobacterales</taxon>
        <taxon>Acetobacteraceae</taxon>
        <taxon>Neoasaia</taxon>
    </lineage>
</organism>